<dbReference type="RGD" id="1303020">
    <property type="gene designation" value="Rnase6"/>
</dbReference>
<accession>W0UTF7</accession>
<dbReference type="SUPFAM" id="SSF54076">
    <property type="entry name" value="RNase A-like"/>
    <property type="match status" value="1"/>
</dbReference>
<comment type="function">
    <text evidence="17">Ribonuclease which shows a preference for the pyrimidines uridine and cytosine. Has potent antibacterial activity against a range of Gram-positive and Gram-negative bacteria, including P.aeruginosa, A.baumanii, M.luteus, S.aureus, E.faecalis, E.faecium, S.saprophyticus and E.coli. Causes loss of bacterial membrane integrity, and also promotes agglutination of Gram-negative bacteria. Probably contributes to urinary tract sterility. Bactericidal activity is independent of RNase activity.</text>
</comment>
<dbReference type="PROSITE" id="PS00127">
    <property type="entry name" value="RNASE_PANCREATIC"/>
    <property type="match status" value="1"/>
</dbReference>
<dbReference type="InterPro" id="IPR023412">
    <property type="entry name" value="RNaseA_domain"/>
</dbReference>
<evidence type="ECO:0000256" key="5">
    <source>
        <dbReference type="ARBA" id="ARBA00022525"/>
    </source>
</evidence>
<evidence type="ECO:0000256" key="15">
    <source>
        <dbReference type="ARBA" id="ARBA00038824"/>
    </source>
</evidence>
<dbReference type="PANTHER" id="PTHR11437">
    <property type="entry name" value="RIBONUCLEASE"/>
    <property type="match status" value="1"/>
</dbReference>
<dbReference type="GO" id="GO:0004519">
    <property type="term" value="F:endonuclease activity"/>
    <property type="evidence" value="ECO:0007669"/>
    <property type="project" value="UniProtKB-KW"/>
</dbReference>
<organism evidence="20">
    <name type="scientific">Rattus norvegicus</name>
    <name type="common">Rat</name>
    <dbReference type="NCBI Taxonomy" id="10116"/>
    <lineage>
        <taxon>Eukaryota</taxon>
        <taxon>Metazoa</taxon>
        <taxon>Chordata</taxon>
        <taxon>Craniata</taxon>
        <taxon>Vertebrata</taxon>
        <taxon>Euteleostomi</taxon>
        <taxon>Mammalia</taxon>
        <taxon>Eutheria</taxon>
        <taxon>Euarchontoglires</taxon>
        <taxon>Glires</taxon>
        <taxon>Rodentia</taxon>
        <taxon>Myomorpha</taxon>
        <taxon>Muroidea</taxon>
        <taxon>Muridae</taxon>
        <taxon>Murinae</taxon>
        <taxon>Rattus</taxon>
    </lineage>
</organism>
<evidence type="ECO:0000313" key="21">
    <source>
        <dbReference type="RGD" id="1303020"/>
    </source>
</evidence>
<evidence type="ECO:0000256" key="8">
    <source>
        <dbReference type="ARBA" id="ARBA00022729"/>
    </source>
</evidence>
<evidence type="ECO:0000256" key="12">
    <source>
        <dbReference type="ARBA" id="ARBA00023157"/>
    </source>
</evidence>
<dbReference type="Gene3D" id="3.10.130.10">
    <property type="entry name" value="Ribonuclease A-like domain"/>
    <property type="match status" value="1"/>
</dbReference>
<comment type="subunit">
    <text evidence="15">Interacts (via N-terminus) with bacterial lipopolysaccharide (LPS).</text>
</comment>
<keyword evidence="11" id="KW-0044">Antibiotic</keyword>
<dbReference type="SMART" id="SM00092">
    <property type="entry name" value="RNAse_Pc"/>
    <property type="match status" value="1"/>
</dbReference>
<evidence type="ECO:0000256" key="2">
    <source>
        <dbReference type="ARBA" id="ARBA00004463"/>
    </source>
</evidence>
<keyword evidence="6" id="KW-0929">Antimicrobial</keyword>
<evidence type="ECO:0000256" key="11">
    <source>
        <dbReference type="ARBA" id="ARBA00023022"/>
    </source>
</evidence>
<evidence type="ECO:0000256" key="9">
    <source>
        <dbReference type="ARBA" id="ARBA00022759"/>
    </source>
</evidence>
<evidence type="ECO:0000256" key="6">
    <source>
        <dbReference type="ARBA" id="ARBA00022529"/>
    </source>
</evidence>
<dbReference type="EMBL" id="HG328959">
    <property type="protein sequence ID" value="CDG32035.1"/>
    <property type="molecule type" value="Genomic_DNA"/>
</dbReference>
<evidence type="ECO:0000259" key="19">
    <source>
        <dbReference type="SMART" id="SM00092"/>
    </source>
</evidence>
<dbReference type="InterPro" id="IPR023411">
    <property type="entry name" value="RNaseA_AS"/>
</dbReference>
<proteinExistence type="inferred from homology"/>
<comment type="similarity">
    <text evidence="4 18">Belongs to the pancreatic ribonuclease family.</text>
</comment>
<keyword evidence="5" id="KW-0964">Secreted</keyword>
<evidence type="ECO:0000256" key="18">
    <source>
        <dbReference type="RuleBase" id="RU000651"/>
    </source>
</evidence>
<protein>
    <recommendedName>
        <fullName evidence="16">Ribonuclease K6</fullName>
    </recommendedName>
</protein>
<evidence type="ECO:0000256" key="14">
    <source>
        <dbReference type="ARBA" id="ARBA00023228"/>
    </source>
</evidence>
<dbReference type="AGR" id="RGD:1303020"/>
<evidence type="ECO:0000256" key="7">
    <source>
        <dbReference type="ARBA" id="ARBA00022722"/>
    </source>
</evidence>
<dbReference type="InterPro" id="IPR036816">
    <property type="entry name" value="RNaseA-like_dom_sf"/>
</dbReference>
<keyword evidence="13" id="KW-0325">Glycoprotein</keyword>
<reference evidence="20" key="3">
    <citation type="journal article" date="2019" name="Gene Rep">
        <title>Eutherian third-party data gene collections.</title>
        <authorList>
            <person name="Premzl M."/>
        </authorList>
    </citation>
    <scope>NUCLEOTIDE SEQUENCE</scope>
    <source>
        <strain evidence="20">N/A</strain>
    </source>
</reference>
<name>W0UTF7_RAT</name>
<dbReference type="GO" id="GO:0005764">
    <property type="term" value="C:lysosome"/>
    <property type="evidence" value="ECO:0007669"/>
    <property type="project" value="UniProtKB-SubCell"/>
</dbReference>
<dbReference type="AlphaFoldDB" id="W0UTF7"/>
<keyword evidence="9 18" id="KW-0255">Endonuclease</keyword>
<gene>
    <name evidence="21" type="primary">Rnase6</name>
    <name evidence="20" type="synonym">Rad1</name>
</gene>
<evidence type="ECO:0000313" key="20">
    <source>
        <dbReference type="EMBL" id="CDG32035.1"/>
    </source>
</evidence>
<dbReference type="FunFam" id="3.10.130.10:FF:000001">
    <property type="entry name" value="Ribonuclease pancreatic"/>
    <property type="match status" value="1"/>
</dbReference>
<evidence type="ECO:0000256" key="13">
    <source>
        <dbReference type="ARBA" id="ARBA00023180"/>
    </source>
</evidence>
<dbReference type="Pfam" id="PF00074">
    <property type="entry name" value="RnaseA"/>
    <property type="match status" value="1"/>
</dbReference>
<dbReference type="GO" id="GO:0005576">
    <property type="term" value="C:extracellular region"/>
    <property type="evidence" value="ECO:0007669"/>
    <property type="project" value="UniProtKB-SubCell"/>
</dbReference>
<sequence>MMDRFALTASSVTTFFLCSRQKTMAVDLPRWLPLLLLLGLWEPMGLLCAQPKGLSKARWFEIQHIWASPQQCNAAMRGVNNYTRYCKQKNTFLHESFQNVAATCGLPNITCKNGRKNCHESVKPVKMTDCSHTGQAYPNCRYSGDVQYKLFVVACEHPKKDDPPYQLVPVHLDKVV</sequence>
<evidence type="ECO:0000256" key="1">
    <source>
        <dbReference type="ARBA" id="ARBA00004371"/>
    </source>
</evidence>
<dbReference type="GO" id="GO:0003676">
    <property type="term" value="F:nucleic acid binding"/>
    <property type="evidence" value="ECO:0007669"/>
    <property type="project" value="InterPro"/>
</dbReference>
<evidence type="ECO:0000256" key="16">
    <source>
        <dbReference type="ARBA" id="ARBA00039800"/>
    </source>
</evidence>
<keyword evidence="14" id="KW-0458">Lysosome</keyword>
<dbReference type="CDD" id="cd06265">
    <property type="entry name" value="RNase_A_canonical"/>
    <property type="match status" value="1"/>
</dbReference>
<evidence type="ECO:0000256" key="10">
    <source>
        <dbReference type="ARBA" id="ARBA00022801"/>
    </source>
</evidence>
<dbReference type="PANTHER" id="PTHR11437:SF4">
    <property type="entry name" value="RIBONUCLEASE K6"/>
    <property type="match status" value="1"/>
</dbReference>
<dbReference type="GO" id="GO:0042742">
    <property type="term" value="P:defense response to bacterium"/>
    <property type="evidence" value="ECO:0007669"/>
    <property type="project" value="UniProtKB-KW"/>
</dbReference>
<keyword evidence="12" id="KW-1015">Disulfide bond</keyword>
<reference evidence="20" key="2">
    <citation type="journal article" date="2016" name="Data Brief">
        <title>Curated eutherian third party data gene data sets.</title>
        <authorList>
            <person name="Premzl M."/>
        </authorList>
    </citation>
    <scope>NUCLEOTIDE SEQUENCE</scope>
    <source>
        <strain evidence="20">N/A</strain>
    </source>
</reference>
<feature type="domain" description="Ribonuclease A-domain" evidence="19">
    <location>
        <begin position="53"/>
        <end position="176"/>
    </location>
</feature>
<evidence type="ECO:0000256" key="17">
    <source>
        <dbReference type="ARBA" id="ARBA00045485"/>
    </source>
</evidence>
<comment type="subcellular location">
    <subcellularLocation>
        <location evidence="2">Cytoplasmic granule</location>
    </subcellularLocation>
    <subcellularLocation>
        <location evidence="1">Lysosome</location>
    </subcellularLocation>
    <subcellularLocation>
        <location evidence="3">Secreted</location>
    </subcellularLocation>
</comment>
<keyword evidence="7 18" id="KW-0540">Nuclease</keyword>
<dbReference type="PRINTS" id="PR00794">
    <property type="entry name" value="RIBONUCLEASE"/>
</dbReference>
<keyword evidence="8" id="KW-0732">Signal</keyword>
<evidence type="ECO:0000256" key="4">
    <source>
        <dbReference type="ARBA" id="ARBA00005600"/>
    </source>
</evidence>
<keyword evidence="10 18" id="KW-0378">Hydrolase</keyword>
<evidence type="ECO:0000256" key="3">
    <source>
        <dbReference type="ARBA" id="ARBA00004613"/>
    </source>
</evidence>
<dbReference type="GO" id="GO:0016787">
    <property type="term" value="F:hydrolase activity"/>
    <property type="evidence" value="ECO:0007669"/>
    <property type="project" value="UniProtKB-KW"/>
</dbReference>
<dbReference type="InterPro" id="IPR001427">
    <property type="entry name" value="RNaseA"/>
</dbReference>
<reference evidence="20" key="1">
    <citation type="journal article" date="2014" name="Mol. Genet. Genomics">
        <title>Comparative genomic analysis of eutherian ribonuclease A genes.</title>
        <authorList>
            <person name="Premzl M."/>
        </authorList>
    </citation>
    <scope>NUCLEOTIDE SEQUENCE</scope>
    <source>
        <strain evidence="20">N/A</strain>
    </source>
</reference>